<dbReference type="Pfam" id="PF13487">
    <property type="entry name" value="HD_5"/>
    <property type="match status" value="1"/>
</dbReference>
<dbReference type="SUPFAM" id="SSF109604">
    <property type="entry name" value="HD-domain/PDEase-like"/>
    <property type="match status" value="1"/>
</dbReference>
<dbReference type="PANTHER" id="PTHR43155:SF2">
    <property type="entry name" value="CYCLIC DI-GMP PHOSPHODIESTERASE PA4108"/>
    <property type="match status" value="1"/>
</dbReference>
<feature type="domain" description="HD-GYP" evidence="5">
    <location>
        <begin position="598"/>
        <end position="790"/>
    </location>
</feature>
<proteinExistence type="predicted"/>
<feature type="transmembrane region" description="Helical" evidence="1">
    <location>
        <begin position="137"/>
        <end position="160"/>
    </location>
</feature>
<organism evidence="6 7">
    <name type="scientific">Candidatus Magnetobacterium bavaricum</name>
    <dbReference type="NCBI Taxonomy" id="29290"/>
    <lineage>
        <taxon>Bacteria</taxon>
        <taxon>Pseudomonadati</taxon>
        <taxon>Nitrospirota</taxon>
        <taxon>Thermodesulfovibrionia</taxon>
        <taxon>Thermodesulfovibrionales</taxon>
        <taxon>Candidatus Magnetobacteriaceae</taxon>
        <taxon>Candidatus Magnetobacterium</taxon>
    </lineage>
</organism>
<evidence type="ECO:0000259" key="3">
    <source>
        <dbReference type="PROSITE" id="PS50113"/>
    </source>
</evidence>
<dbReference type="SUPFAM" id="SSF55781">
    <property type="entry name" value="GAF domain-like"/>
    <property type="match status" value="1"/>
</dbReference>
<feature type="domain" description="PAS" evidence="2">
    <location>
        <begin position="466"/>
        <end position="536"/>
    </location>
</feature>
<dbReference type="InterPro" id="IPR003607">
    <property type="entry name" value="HD/PDEase_dom"/>
</dbReference>
<dbReference type="Gene3D" id="3.30.450.20">
    <property type="entry name" value="PAS domain"/>
    <property type="match status" value="2"/>
</dbReference>
<dbReference type="SUPFAM" id="SSF55785">
    <property type="entry name" value="PYP-like sensor domain (PAS domain)"/>
    <property type="match status" value="2"/>
</dbReference>
<accession>A0A0F3GK02</accession>
<dbReference type="NCBIfam" id="TIGR00229">
    <property type="entry name" value="sensory_box"/>
    <property type="match status" value="1"/>
</dbReference>
<evidence type="ECO:0000313" key="6">
    <source>
        <dbReference type="EMBL" id="KJU82162.1"/>
    </source>
</evidence>
<dbReference type="InterPro" id="IPR003018">
    <property type="entry name" value="GAF"/>
</dbReference>
<dbReference type="Gene3D" id="3.30.450.40">
    <property type="match status" value="1"/>
</dbReference>
<evidence type="ECO:0000313" key="7">
    <source>
        <dbReference type="Proteomes" id="UP000033423"/>
    </source>
</evidence>
<evidence type="ECO:0000259" key="4">
    <source>
        <dbReference type="PROSITE" id="PS51831"/>
    </source>
</evidence>
<dbReference type="InterPro" id="IPR035965">
    <property type="entry name" value="PAS-like_dom_sf"/>
</dbReference>
<dbReference type="PATRIC" id="fig|29290.4.peg.7463"/>
<feature type="domain" description="HD" evidence="4">
    <location>
        <begin position="620"/>
        <end position="742"/>
    </location>
</feature>
<dbReference type="SMART" id="SM00471">
    <property type="entry name" value="HDc"/>
    <property type="match status" value="1"/>
</dbReference>
<dbReference type="InterPro" id="IPR037522">
    <property type="entry name" value="HD_GYP_dom"/>
</dbReference>
<sequence length="790" mass="88858">MVNYYKNILVSFMAILVVFVFIVDGILVMHKRINFYQKMEEQLRSELNTIGIIVEESIATNNLKELNNILSRWFDTHGEVIELRVVNNANTIVLLHTRLKKASMPTQPVAVTHKVKDIATITAILNPNITMPGMKMLLFFIIIGSALTIGVMGTTLWWLLKKRDSEYIEQDKTQTYLHTERLRLYNILNSMEEGICVVNKDCDVEFINSSIEADFGPVQGRKCHVYLFDEPAACPWCNVEEALDGKGIRLEKYSPKSQKTYDIYDTILNYNDDKVERLMVFHDITGLKNTENKIKRHFEVQALTNNILQISMRDLSFSELLNNILKAVLLTPKLSMLSKGCVYVVKDDAPDMLTLVAAHSYSLEQMTRCLNIRFGECLCGKAAATAQTVFAEDVDEQHTIHYEGLVVHGHYCLPIIFQGKVVGVLNVYTSKGQTRDYDTEDMLSAVANVLSSIIVRKKTEAALQEREEHFRSIVHTTNNAIVSIDTNDNVSMWNNGAANIFGYTAEEMIGQPLTRIIPERFRQAHKQGLKLAVDTGVSKTQGKTIEINALKKDGTEFFIELSVARWSARTGMFFTGIIRDITRRKQSAIVLEHTVEKLRKLTGAVTQAMAAAVEAKDPYTAGHQRRVADLSRAIADEMHLPQQQSECVRVAAIIHDIGKLTVPTEILSKPGKLKPHELSLIKEHSQIGHDILKGIEFPYPVAQIILQHHERLNGSGYPNGLTGDDIHIEARIICVADVVEAMANHRPYRAALGVQAALDEIVHGKGTLYDPGVVEACVRVFKDRGFEFKD</sequence>
<dbReference type="Pfam" id="PF13426">
    <property type="entry name" value="PAS_9"/>
    <property type="match status" value="2"/>
</dbReference>
<dbReference type="InterPro" id="IPR006674">
    <property type="entry name" value="HD_domain"/>
</dbReference>
<gene>
    <name evidence="6" type="ORF">MBAV_005643</name>
</gene>
<dbReference type="NCBIfam" id="TIGR00277">
    <property type="entry name" value="HDIG"/>
    <property type="match status" value="1"/>
</dbReference>
<name>A0A0F3GK02_9BACT</name>
<dbReference type="CDD" id="cd00077">
    <property type="entry name" value="HDc"/>
    <property type="match status" value="1"/>
</dbReference>
<dbReference type="AlphaFoldDB" id="A0A0F3GK02"/>
<dbReference type="EMBL" id="LACI01002410">
    <property type="protein sequence ID" value="KJU82162.1"/>
    <property type="molecule type" value="Genomic_DNA"/>
</dbReference>
<dbReference type="PANTHER" id="PTHR43155">
    <property type="entry name" value="CYCLIC DI-GMP PHOSPHODIESTERASE PA4108-RELATED"/>
    <property type="match status" value="1"/>
</dbReference>
<dbReference type="CDD" id="cd00130">
    <property type="entry name" value="PAS"/>
    <property type="match status" value="1"/>
</dbReference>
<feature type="domain" description="PAC" evidence="3">
    <location>
        <begin position="543"/>
        <end position="593"/>
    </location>
</feature>
<reference evidence="6 7" key="1">
    <citation type="submission" date="2015-02" db="EMBL/GenBank/DDBJ databases">
        <title>Single-cell genomics of uncultivated deep-branching MTB reveals a conserved set of magnetosome genes.</title>
        <authorList>
            <person name="Kolinko S."/>
            <person name="Richter M."/>
            <person name="Glockner F.O."/>
            <person name="Brachmann A."/>
            <person name="Schuler D."/>
        </authorList>
    </citation>
    <scope>NUCLEOTIDE SEQUENCE [LARGE SCALE GENOMIC DNA]</scope>
    <source>
        <strain evidence="6">TM-1</strain>
    </source>
</reference>
<keyword evidence="1" id="KW-1133">Transmembrane helix</keyword>
<keyword evidence="7" id="KW-1185">Reference proteome</keyword>
<evidence type="ECO:0000259" key="5">
    <source>
        <dbReference type="PROSITE" id="PS51832"/>
    </source>
</evidence>
<feature type="transmembrane region" description="Helical" evidence="1">
    <location>
        <begin position="6"/>
        <end position="29"/>
    </location>
</feature>
<dbReference type="InterPro" id="IPR000014">
    <property type="entry name" value="PAS"/>
</dbReference>
<dbReference type="PROSITE" id="PS50112">
    <property type="entry name" value="PAS"/>
    <property type="match status" value="1"/>
</dbReference>
<evidence type="ECO:0000256" key="1">
    <source>
        <dbReference type="SAM" id="Phobius"/>
    </source>
</evidence>
<comment type="caution">
    <text evidence="6">The sequence shown here is derived from an EMBL/GenBank/DDBJ whole genome shotgun (WGS) entry which is preliminary data.</text>
</comment>
<protein>
    <submittedName>
        <fullName evidence="6">Membrane protein containing PAS</fullName>
    </submittedName>
</protein>
<dbReference type="InterPro" id="IPR029016">
    <property type="entry name" value="GAF-like_dom_sf"/>
</dbReference>
<dbReference type="Proteomes" id="UP000033423">
    <property type="component" value="Unassembled WGS sequence"/>
</dbReference>
<dbReference type="PROSITE" id="PS51831">
    <property type="entry name" value="HD"/>
    <property type="match status" value="1"/>
</dbReference>
<dbReference type="Pfam" id="PF13185">
    <property type="entry name" value="GAF_2"/>
    <property type="match status" value="1"/>
</dbReference>
<dbReference type="GO" id="GO:0006355">
    <property type="term" value="P:regulation of DNA-templated transcription"/>
    <property type="evidence" value="ECO:0007669"/>
    <property type="project" value="InterPro"/>
</dbReference>
<dbReference type="InterPro" id="IPR006675">
    <property type="entry name" value="HDIG_dom"/>
</dbReference>
<keyword evidence="1" id="KW-0472">Membrane</keyword>
<evidence type="ECO:0000259" key="2">
    <source>
        <dbReference type="PROSITE" id="PS50112"/>
    </source>
</evidence>
<dbReference type="InterPro" id="IPR000700">
    <property type="entry name" value="PAS-assoc_C"/>
</dbReference>
<keyword evidence="1" id="KW-0812">Transmembrane</keyword>
<dbReference type="Gene3D" id="1.10.3210.10">
    <property type="entry name" value="Hypothetical protein af1432"/>
    <property type="match status" value="1"/>
</dbReference>
<dbReference type="SMART" id="SM00091">
    <property type="entry name" value="PAS"/>
    <property type="match status" value="2"/>
</dbReference>
<dbReference type="PROSITE" id="PS51832">
    <property type="entry name" value="HD_GYP"/>
    <property type="match status" value="1"/>
</dbReference>
<dbReference type="PROSITE" id="PS50113">
    <property type="entry name" value="PAC"/>
    <property type="match status" value="1"/>
</dbReference>